<evidence type="ECO:0000256" key="3">
    <source>
        <dbReference type="ARBA" id="ARBA00022676"/>
    </source>
</evidence>
<dbReference type="PROSITE" id="PS51178">
    <property type="entry name" value="PASTA"/>
    <property type="match status" value="1"/>
</dbReference>
<dbReference type="InterPro" id="IPR012338">
    <property type="entry name" value="Beta-lactam/transpept-like"/>
</dbReference>
<name>A0ABN2NGV3_9MICO</name>
<comment type="caution">
    <text evidence="12">The sequence shown here is derived from an EMBL/GenBank/DDBJ whole genome shotgun (WGS) entry which is preliminary data.</text>
</comment>
<comment type="catalytic activity">
    <reaction evidence="8">
        <text>[GlcNAc-(1-&gt;4)-Mur2Ac(oyl-L-Ala-gamma-D-Glu-L-Lys-D-Ala-D-Ala)](n)-di-trans,octa-cis-undecaprenyl diphosphate + beta-D-GlcNAc-(1-&gt;4)-Mur2Ac(oyl-L-Ala-gamma-D-Glu-L-Lys-D-Ala-D-Ala)-di-trans,octa-cis-undecaprenyl diphosphate = [GlcNAc-(1-&gt;4)-Mur2Ac(oyl-L-Ala-gamma-D-Glu-L-Lys-D-Ala-D-Ala)](n+1)-di-trans,octa-cis-undecaprenyl diphosphate + di-trans,octa-cis-undecaprenyl diphosphate + H(+)</text>
        <dbReference type="Rhea" id="RHEA:23708"/>
        <dbReference type="Rhea" id="RHEA-COMP:9602"/>
        <dbReference type="Rhea" id="RHEA-COMP:9603"/>
        <dbReference type="ChEBI" id="CHEBI:15378"/>
        <dbReference type="ChEBI" id="CHEBI:58405"/>
        <dbReference type="ChEBI" id="CHEBI:60033"/>
        <dbReference type="ChEBI" id="CHEBI:78435"/>
        <dbReference type="EC" id="2.4.99.28"/>
    </reaction>
</comment>
<evidence type="ECO:0000256" key="9">
    <source>
        <dbReference type="SAM" id="MobiDB-lite"/>
    </source>
</evidence>
<dbReference type="CDD" id="cd06577">
    <property type="entry name" value="PASTA_pknB"/>
    <property type="match status" value="2"/>
</dbReference>
<feature type="region of interest" description="Disordered" evidence="9">
    <location>
        <begin position="862"/>
        <end position="921"/>
    </location>
</feature>
<evidence type="ECO:0000256" key="10">
    <source>
        <dbReference type="SAM" id="Phobius"/>
    </source>
</evidence>
<evidence type="ECO:0000256" key="4">
    <source>
        <dbReference type="ARBA" id="ARBA00022679"/>
    </source>
</evidence>
<dbReference type="Gene3D" id="3.30.10.20">
    <property type="match status" value="1"/>
</dbReference>
<sequence length="921" mass="99370">MSGGSSCPGPCGSSPQFGHRTPLNERKRQDVATWSAPQIPPFRPRARKQFWNYPRPYRTGWKAWLPSWRFVVGTMLAGFALIGGVAVAAWTGTTIEGEVATATLETSVVKFAGDGGTLGEFKAEEDRKIVTVDELPIWVANAPVASEERDFYAPNNLGISIPGIARSIINGSGGGSTLTQQYVEQYHMGWKASPTYTDKIREMIMAMKVRQDPEGYPVEKILDGYLNVINLGRGSFGIQSAANAYYGKQAKDLTPSESAFLAGIIPSPNTYDASEAGQEWAQGRWKRTLRLMHEDEWIDDAQYDEAVKAGFPTPKEQKPRSSMGGPKGYVLAEIERELADQGFDVSTLNRDGLVVHTTIDKKLQARAEKEAELPDDAKQKTRSSLVSIDPKTGAIRAMYGGPDYTEEKFGQNAATDNWQQGGSTYKPFTLIAALEKKISLYETYNGDEPQEFDFYTQRNEATGLEEPKPVTNFGNQDFGEINLLDATAHSVNTVYVQLNNDVTSAASADVAKRLGLGVEGSNAYRKWEDGGKKEGGPGEAEDDISNVLGTSYVYTVDLARAYATIANKGVRTTPHLVDKVVNPDTGEVLYQANYTPESDLFDQQVIADATYAMQQVVDNPEGSGHFARSMIPEERPLAGKTGSSNDNYSAWFAGFTPQLATVVGVYQFDTEKPGFEPITPFGGFEAVTGGTWPVQTWTKFMAPALEGMPIEEFPEPSLQPVPSPTPSPTISEPALIMVPTDLVGRPWADVQAALIALGLNPQPRTVQGHGNEAPETVVNVVQAGQEVPAGTQIDVEITGGEEETSTVPYVIDMNVAEAETTLRQAGYNVSQQWVENDAPNGTVIDQSPGAETELPPNQTVTIVVSNGPTEDPDDEPTCGGIFNDPCDDGGGEPSPDPTMSEPGTEPGPGGGNGNGNDSATE</sequence>
<dbReference type="Pfam" id="PF03793">
    <property type="entry name" value="PASTA"/>
    <property type="match status" value="1"/>
</dbReference>
<evidence type="ECO:0000256" key="5">
    <source>
        <dbReference type="ARBA" id="ARBA00022801"/>
    </source>
</evidence>
<protein>
    <submittedName>
        <fullName evidence="12">Transglycosylase domain-containing protein</fullName>
    </submittedName>
</protein>
<evidence type="ECO:0000256" key="7">
    <source>
        <dbReference type="ARBA" id="ARBA00034000"/>
    </source>
</evidence>
<evidence type="ECO:0000259" key="11">
    <source>
        <dbReference type="PROSITE" id="PS51178"/>
    </source>
</evidence>
<dbReference type="SUPFAM" id="SSF54184">
    <property type="entry name" value="Penicillin-binding protein 2x (pbp-2x), c-terminal domain"/>
    <property type="match status" value="1"/>
</dbReference>
<keyword evidence="3" id="KW-0328">Glycosyltransferase</keyword>
<keyword evidence="10" id="KW-1133">Transmembrane helix</keyword>
<evidence type="ECO:0000313" key="12">
    <source>
        <dbReference type="EMBL" id="GAA1864469.1"/>
    </source>
</evidence>
<feature type="transmembrane region" description="Helical" evidence="10">
    <location>
        <begin position="68"/>
        <end position="90"/>
    </location>
</feature>
<feature type="domain" description="PASTA" evidence="11">
    <location>
        <begin position="801"/>
        <end position="866"/>
    </location>
</feature>
<feature type="region of interest" description="Disordered" evidence="9">
    <location>
        <begin position="366"/>
        <end position="385"/>
    </location>
</feature>
<keyword evidence="6" id="KW-0511">Multifunctional enzyme</keyword>
<accession>A0ABN2NGV3</accession>
<dbReference type="Pfam" id="PF00912">
    <property type="entry name" value="Transgly"/>
    <property type="match status" value="1"/>
</dbReference>
<dbReference type="Gene3D" id="1.10.3810.10">
    <property type="entry name" value="Biosynthetic peptidoglycan transglycosylase-like"/>
    <property type="match status" value="1"/>
</dbReference>
<keyword evidence="10" id="KW-0812">Transmembrane</keyword>
<feature type="compositionally biased region" description="Basic and acidic residues" evidence="9">
    <location>
        <begin position="366"/>
        <end position="379"/>
    </location>
</feature>
<dbReference type="InterPro" id="IPR005543">
    <property type="entry name" value="PASTA_dom"/>
</dbReference>
<dbReference type="InterPro" id="IPR050396">
    <property type="entry name" value="Glycosyltr_51/Transpeptidase"/>
</dbReference>
<dbReference type="InterPro" id="IPR023346">
    <property type="entry name" value="Lysozyme-like_dom_sf"/>
</dbReference>
<keyword evidence="5" id="KW-0378">Hydrolase</keyword>
<dbReference type="Gene3D" id="3.40.710.10">
    <property type="entry name" value="DD-peptidase/beta-lactamase superfamily"/>
    <property type="match status" value="1"/>
</dbReference>
<proteinExistence type="predicted"/>
<dbReference type="InterPro" id="IPR001460">
    <property type="entry name" value="PCN-bd_Tpept"/>
</dbReference>
<keyword evidence="13" id="KW-1185">Reference proteome</keyword>
<dbReference type="InterPro" id="IPR001264">
    <property type="entry name" value="Glyco_trans_51"/>
</dbReference>
<gene>
    <name evidence="12" type="ORF">GCM10009751_23220</name>
</gene>
<keyword evidence="10" id="KW-0472">Membrane</keyword>
<feature type="compositionally biased region" description="Low complexity" evidence="9">
    <location>
        <begin position="1"/>
        <end position="15"/>
    </location>
</feature>
<organism evidence="12 13">
    <name type="scientific">Myceligenerans crystallogenes</name>
    <dbReference type="NCBI Taxonomy" id="316335"/>
    <lineage>
        <taxon>Bacteria</taxon>
        <taxon>Bacillati</taxon>
        <taxon>Actinomycetota</taxon>
        <taxon>Actinomycetes</taxon>
        <taxon>Micrococcales</taxon>
        <taxon>Promicromonosporaceae</taxon>
        <taxon>Myceligenerans</taxon>
    </lineage>
</organism>
<dbReference type="PANTHER" id="PTHR32282">
    <property type="entry name" value="BINDING PROTEIN TRANSPEPTIDASE, PUTATIVE-RELATED"/>
    <property type="match status" value="1"/>
</dbReference>
<keyword evidence="1" id="KW-0121">Carboxypeptidase</keyword>
<feature type="region of interest" description="Disordered" evidence="9">
    <location>
        <begin position="1"/>
        <end position="38"/>
    </location>
</feature>
<dbReference type="SUPFAM" id="SSF53955">
    <property type="entry name" value="Lysozyme-like"/>
    <property type="match status" value="1"/>
</dbReference>
<reference evidence="12 13" key="1">
    <citation type="journal article" date="2019" name="Int. J. Syst. Evol. Microbiol.">
        <title>The Global Catalogue of Microorganisms (GCM) 10K type strain sequencing project: providing services to taxonomists for standard genome sequencing and annotation.</title>
        <authorList>
            <consortium name="The Broad Institute Genomics Platform"/>
            <consortium name="The Broad Institute Genome Sequencing Center for Infectious Disease"/>
            <person name="Wu L."/>
            <person name="Ma J."/>
        </authorList>
    </citation>
    <scope>NUCLEOTIDE SEQUENCE [LARGE SCALE GENOMIC DNA]</scope>
    <source>
        <strain evidence="12 13">JCM 14326</strain>
    </source>
</reference>
<evidence type="ECO:0000256" key="2">
    <source>
        <dbReference type="ARBA" id="ARBA00022670"/>
    </source>
</evidence>
<comment type="catalytic activity">
    <reaction evidence="7">
        <text>Preferential cleavage: (Ac)2-L-Lys-D-Ala-|-D-Ala. Also transpeptidation of peptidyl-alanyl moieties that are N-acyl substituents of D-alanine.</text>
        <dbReference type="EC" id="3.4.16.4"/>
    </reaction>
</comment>
<dbReference type="SUPFAM" id="SSF56601">
    <property type="entry name" value="beta-lactamase/transpeptidase-like"/>
    <property type="match status" value="1"/>
</dbReference>
<dbReference type="InterPro" id="IPR036950">
    <property type="entry name" value="PBP_transglycosylase"/>
</dbReference>
<evidence type="ECO:0000256" key="1">
    <source>
        <dbReference type="ARBA" id="ARBA00022645"/>
    </source>
</evidence>
<dbReference type="EMBL" id="BAAANL010000004">
    <property type="protein sequence ID" value="GAA1864469.1"/>
    <property type="molecule type" value="Genomic_DNA"/>
</dbReference>
<dbReference type="Proteomes" id="UP001501094">
    <property type="component" value="Unassembled WGS sequence"/>
</dbReference>
<dbReference type="PANTHER" id="PTHR32282:SF34">
    <property type="entry name" value="PENICILLIN-BINDING PROTEIN 1A"/>
    <property type="match status" value="1"/>
</dbReference>
<evidence type="ECO:0000313" key="13">
    <source>
        <dbReference type="Proteomes" id="UP001501094"/>
    </source>
</evidence>
<evidence type="ECO:0000256" key="8">
    <source>
        <dbReference type="ARBA" id="ARBA00049902"/>
    </source>
</evidence>
<evidence type="ECO:0000256" key="6">
    <source>
        <dbReference type="ARBA" id="ARBA00023268"/>
    </source>
</evidence>
<keyword evidence="4" id="KW-0808">Transferase</keyword>
<dbReference type="Pfam" id="PF00905">
    <property type="entry name" value="Transpeptidase"/>
    <property type="match status" value="1"/>
</dbReference>
<dbReference type="SMART" id="SM00740">
    <property type="entry name" value="PASTA"/>
    <property type="match status" value="2"/>
</dbReference>
<keyword evidence="2" id="KW-0645">Protease</keyword>